<dbReference type="InterPro" id="IPR050583">
    <property type="entry name" value="Mycobacterial_A85_antigen"/>
</dbReference>
<protein>
    <recommendedName>
        <fullName evidence="3">Esterase</fullName>
    </recommendedName>
</protein>
<dbReference type="EMBL" id="QROT01000006">
    <property type="protein sequence ID" value="RHL44494.1"/>
    <property type="molecule type" value="Genomic_DNA"/>
</dbReference>
<name>A0A415L7T0_9FIRM</name>
<dbReference type="GeneID" id="66467216"/>
<gene>
    <name evidence="1" type="ORF">DW018_08165</name>
</gene>
<dbReference type="SUPFAM" id="SSF53474">
    <property type="entry name" value="alpha/beta-Hydrolases"/>
    <property type="match status" value="1"/>
</dbReference>
<dbReference type="InterPro" id="IPR014756">
    <property type="entry name" value="Ig_E-set"/>
</dbReference>
<dbReference type="PANTHER" id="PTHR48098">
    <property type="entry name" value="ENTEROCHELIN ESTERASE-RELATED"/>
    <property type="match status" value="1"/>
</dbReference>
<sequence>MEFSKEFLKNKFFRNQALGFNPPLDEKIGETRFKSGAILQPNGDYLFKIYAPKAENVEVELSWNDSPLVLEKKEDGFFYGIYPYKDYLTGQVGVSIYIDGALVLSPFIPIYWTLDRPCNYIEIPDYDMEFAMMHNVEHGSFTREIFYADNFKEYQRAFVYTPPGYMKNDKEYPVLYLLHGGMDNEIAWEYGANMSQIMDNLIADKKCEEFIVVMTNGMLRYDIKLQEKGKWDLGLEDMLIGSLIPYIESHYRVKTEKKYRAIGGLSMGSYQTNDIGFRHPELFEYMGQFTAGITQDPNKWTYERKYKEAISNPKEFEKNYKVFFRSTTPNEDHFEFFEEDDRIYENAGVEKLPCYVRKVYPEGTSRWKSWRLGLYYYAQLIFK</sequence>
<dbReference type="InterPro" id="IPR000801">
    <property type="entry name" value="Esterase-like"/>
</dbReference>
<dbReference type="Pfam" id="PF00756">
    <property type="entry name" value="Esterase"/>
    <property type="match status" value="1"/>
</dbReference>
<dbReference type="RefSeq" id="WP_118379898.1">
    <property type="nucleotide sequence ID" value="NZ_CABJDQ010000006.1"/>
</dbReference>
<comment type="caution">
    <text evidence="1">The sequence shown here is derived from an EMBL/GenBank/DDBJ whole genome shotgun (WGS) entry which is preliminary data.</text>
</comment>
<evidence type="ECO:0000313" key="2">
    <source>
        <dbReference type="Proteomes" id="UP000283314"/>
    </source>
</evidence>
<dbReference type="AlphaFoldDB" id="A0A415L7T0"/>
<dbReference type="Gene3D" id="3.40.50.1820">
    <property type="entry name" value="alpha/beta hydrolase"/>
    <property type="match status" value="1"/>
</dbReference>
<organism evidence="1 2">
    <name type="scientific">Eubacterium ventriosum</name>
    <dbReference type="NCBI Taxonomy" id="39496"/>
    <lineage>
        <taxon>Bacteria</taxon>
        <taxon>Bacillati</taxon>
        <taxon>Bacillota</taxon>
        <taxon>Clostridia</taxon>
        <taxon>Eubacteriales</taxon>
        <taxon>Eubacteriaceae</taxon>
        <taxon>Eubacterium</taxon>
    </lineage>
</organism>
<dbReference type="PANTHER" id="PTHR48098:SF1">
    <property type="entry name" value="DIACYLGLYCEROL ACYLTRANSFERASE_MYCOLYLTRANSFERASE AG85A"/>
    <property type="match status" value="1"/>
</dbReference>
<accession>A0A415L7T0</accession>
<dbReference type="Proteomes" id="UP000283314">
    <property type="component" value="Unassembled WGS sequence"/>
</dbReference>
<proteinExistence type="predicted"/>
<dbReference type="SUPFAM" id="SSF81296">
    <property type="entry name" value="E set domains"/>
    <property type="match status" value="1"/>
</dbReference>
<evidence type="ECO:0008006" key="3">
    <source>
        <dbReference type="Google" id="ProtNLM"/>
    </source>
</evidence>
<dbReference type="GO" id="GO:0016747">
    <property type="term" value="F:acyltransferase activity, transferring groups other than amino-acyl groups"/>
    <property type="evidence" value="ECO:0007669"/>
    <property type="project" value="TreeGrafter"/>
</dbReference>
<evidence type="ECO:0000313" key="1">
    <source>
        <dbReference type="EMBL" id="RHL44494.1"/>
    </source>
</evidence>
<dbReference type="InterPro" id="IPR029058">
    <property type="entry name" value="AB_hydrolase_fold"/>
</dbReference>
<reference evidence="1 2" key="1">
    <citation type="submission" date="2018-08" db="EMBL/GenBank/DDBJ databases">
        <title>A genome reference for cultivated species of the human gut microbiota.</title>
        <authorList>
            <person name="Zou Y."/>
            <person name="Xue W."/>
            <person name="Luo G."/>
        </authorList>
    </citation>
    <scope>NUCLEOTIDE SEQUENCE [LARGE SCALE GENOMIC DNA]</scope>
    <source>
        <strain evidence="1 2">AF37-4</strain>
    </source>
</reference>